<comment type="caution">
    <text evidence="1">The sequence shown here is derived from an EMBL/GenBank/DDBJ whole genome shotgun (WGS) entry which is preliminary data.</text>
</comment>
<dbReference type="EMBL" id="BRXU01000002">
    <property type="protein sequence ID" value="GLC49415.1"/>
    <property type="molecule type" value="Genomic_DNA"/>
</dbReference>
<keyword evidence="2" id="KW-1185">Reference proteome</keyword>
<evidence type="ECO:0000313" key="2">
    <source>
        <dbReference type="Proteomes" id="UP001165080"/>
    </source>
</evidence>
<dbReference type="AlphaFoldDB" id="A0A9W6BCU8"/>
<dbReference type="InterPro" id="IPR050583">
    <property type="entry name" value="Mycobacterial_A85_antigen"/>
</dbReference>
<dbReference type="PANTHER" id="PTHR48098:SF6">
    <property type="entry name" value="FERRI-BACILLIBACTIN ESTERASE BESA"/>
    <property type="match status" value="1"/>
</dbReference>
<protein>
    <recommendedName>
        <fullName evidence="3">Esterase</fullName>
    </recommendedName>
</protein>
<dbReference type="Pfam" id="PF00756">
    <property type="entry name" value="Esterase"/>
    <property type="match status" value="1"/>
</dbReference>
<dbReference type="Gene3D" id="3.40.50.1820">
    <property type="entry name" value="alpha/beta hydrolase"/>
    <property type="match status" value="1"/>
</dbReference>
<evidence type="ECO:0008006" key="3">
    <source>
        <dbReference type="Google" id="ProtNLM"/>
    </source>
</evidence>
<accession>A0A9W6BCU8</accession>
<dbReference type="SUPFAM" id="SSF53474">
    <property type="entry name" value="alpha/beta-Hydrolases"/>
    <property type="match status" value="1"/>
</dbReference>
<dbReference type="PANTHER" id="PTHR48098">
    <property type="entry name" value="ENTEROCHELIN ESTERASE-RELATED"/>
    <property type="match status" value="1"/>
</dbReference>
<reference evidence="1 2" key="1">
    <citation type="journal article" date="2023" name="Commun. Biol.">
        <title>Reorganization of the ancestral sex-determining regions during the evolution of trioecy in Pleodorina starrii.</title>
        <authorList>
            <person name="Takahashi K."/>
            <person name="Suzuki S."/>
            <person name="Kawai-Toyooka H."/>
            <person name="Yamamoto K."/>
            <person name="Hamaji T."/>
            <person name="Ootsuki R."/>
            <person name="Yamaguchi H."/>
            <person name="Kawachi M."/>
            <person name="Higashiyama T."/>
            <person name="Nozaki H."/>
        </authorList>
    </citation>
    <scope>NUCLEOTIDE SEQUENCE [LARGE SCALE GENOMIC DNA]</scope>
    <source>
        <strain evidence="1 2">NIES-4479</strain>
    </source>
</reference>
<organism evidence="1 2">
    <name type="scientific">Pleodorina starrii</name>
    <dbReference type="NCBI Taxonomy" id="330485"/>
    <lineage>
        <taxon>Eukaryota</taxon>
        <taxon>Viridiplantae</taxon>
        <taxon>Chlorophyta</taxon>
        <taxon>core chlorophytes</taxon>
        <taxon>Chlorophyceae</taxon>
        <taxon>CS clade</taxon>
        <taxon>Chlamydomonadales</taxon>
        <taxon>Volvocaceae</taxon>
        <taxon>Pleodorina</taxon>
    </lineage>
</organism>
<sequence length="456" mass="47994">MPHLIAFNGNQCTIHKRAAMATAPVTTSWGSFHSGNVIQSHNRQGFPLLNRGYAGAPESAPLPRCAAFRPQSRRNGRFRGLESEAPNPNPALAAPPCHTSLASILIAGGVAGGRPGTRARTGIIAAAAAPAAGAFDLSRSSPLSGGQLDVVQWREGRMLRIWTPPGTHTHTHTPTQPPTLVTAAGYNRADAAREPYPVLYLNDGQNLYGDMPTLSGQSWHAAEAAAGLIAGGALPPFVVVGIDHAGAMRSYDYLPYPPGNAGGFRLDADKWPGGGVDAYLRSVVDEILPYTERAYGVLSEPSLRCFGGSSFGGICALCAATRHPGVFGGLLVESPSLWFGEERMLREEMPAFPGPWPARMFLAMGTQEYSGIRTPKQPTFDSHLVALTHRLAALLESRGGLRRGEGLEVEVEEGATHTEAAWAGRLPRALGFLGRHWRAVAAAAAGAGAAGPGQSA</sequence>
<gene>
    <name evidence="1" type="primary">PLEST006538</name>
    <name evidence="1" type="ORF">PLESTB_000216800</name>
</gene>
<dbReference type="Proteomes" id="UP001165080">
    <property type="component" value="Unassembled WGS sequence"/>
</dbReference>
<name>A0A9W6BCU8_9CHLO</name>
<dbReference type="InterPro" id="IPR000801">
    <property type="entry name" value="Esterase-like"/>
</dbReference>
<evidence type="ECO:0000313" key="1">
    <source>
        <dbReference type="EMBL" id="GLC49415.1"/>
    </source>
</evidence>
<proteinExistence type="predicted"/>
<dbReference type="InterPro" id="IPR029058">
    <property type="entry name" value="AB_hydrolase_fold"/>
</dbReference>